<dbReference type="EMBL" id="PNBA02000012">
    <property type="protein sequence ID" value="KAG6406946.1"/>
    <property type="molecule type" value="Genomic_DNA"/>
</dbReference>
<feature type="chain" id="PRO_5036464255" evidence="2">
    <location>
        <begin position="26"/>
        <end position="105"/>
    </location>
</feature>
<keyword evidence="1" id="KW-0812">Transmembrane</keyword>
<name>A0A8X8ZJF2_SALSN</name>
<evidence type="ECO:0000256" key="2">
    <source>
        <dbReference type="SAM" id="SignalP"/>
    </source>
</evidence>
<accession>A0A8X8ZJF2</accession>
<reference evidence="3" key="1">
    <citation type="submission" date="2018-01" db="EMBL/GenBank/DDBJ databases">
        <authorList>
            <person name="Mao J.F."/>
        </authorList>
    </citation>
    <scope>NUCLEOTIDE SEQUENCE</scope>
    <source>
        <strain evidence="3">Huo1</strain>
        <tissue evidence="3">Leaf</tissue>
    </source>
</reference>
<protein>
    <submittedName>
        <fullName evidence="3">Uncharacterized protein</fullName>
    </submittedName>
</protein>
<comment type="caution">
    <text evidence="3">The sequence shown here is derived from an EMBL/GenBank/DDBJ whole genome shotgun (WGS) entry which is preliminary data.</text>
</comment>
<organism evidence="3">
    <name type="scientific">Salvia splendens</name>
    <name type="common">Scarlet sage</name>
    <dbReference type="NCBI Taxonomy" id="180675"/>
    <lineage>
        <taxon>Eukaryota</taxon>
        <taxon>Viridiplantae</taxon>
        <taxon>Streptophyta</taxon>
        <taxon>Embryophyta</taxon>
        <taxon>Tracheophyta</taxon>
        <taxon>Spermatophyta</taxon>
        <taxon>Magnoliopsida</taxon>
        <taxon>eudicotyledons</taxon>
        <taxon>Gunneridae</taxon>
        <taxon>Pentapetalae</taxon>
        <taxon>asterids</taxon>
        <taxon>lamiids</taxon>
        <taxon>Lamiales</taxon>
        <taxon>Lamiaceae</taxon>
        <taxon>Nepetoideae</taxon>
        <taxon>Mentheae</taxon>
        <taxon>Salviinae</taxon>
        <taxon>Salvia</taxon>
        <taxon>Salvia subgen. Calosphace</taxon>
        <taxon>core Calosphace</taxon>
    </lineage>
</organism>
<feature type="transmembrane region" description="Helical" evidence="1">
    <location>
        <begin position="49"/>
        <end position="70"/>
    </location>
</feature>
<evidence type="ECO:0000313" key="4">
    <source>
        <dbReference type="Proteomes" id="UP000298416"/>
    </source>
</evidence>
<dbReference type="AlphaFoldDB" id="A0A8X8ZJF2"/>
<evidence type="ECO:0000256" key="1">
    <source>
        <dbReference type="SAM" id="Phobius"/>
    </source>
</evidence>
<keyword evidence="2" id="KW-0732">Signal</keyword>
<keyword evidence="1" id="KW-1133">Transmembrane helix</keyword>
<keyword evidence="4" id="KW-1185">Reference proteome</keyword>
<dbReference type="PANTHER" id="PTHR33780">
    <property type="entry name" value="EXPRESSED PROTEIN"/>
    <property type="match status" value="1"/>
</dbReference>
<keyword evidence="1" id="KW-0472">Membrane</keyword>
<sequence>MSRIKSSNFFIIFFVSLARLDSGMANSFSSDDTSDEMDVAARKSKITSIIVVSLILCLVLLVILLSVFLYKRWQQKKKENHHARLMKLFGPDEELDEELSGNNIV</sequence>
<proteinExistence type="predicted"/>
<feature type="signal peptide" evidence="2">
    <location>
        <begin position="1"/>
        <end position="25"/>
    </location>
</feature>
<reference evidence="3" key="2">
    <citation type="submission" date="2020-08" db="EMBL/GenBank/DDBJ databases">
        <title>Plant Genome Project.</title>
        <authorList>
            <person name="Zhang R.-G."/>
        </authorList>
    </citation>
    <scope>NUCLEOTIDE SEQUENCE</scope>
    <source>
        <strain evidence="3">Huo1</strain>
        <tissue evidence="3">Leaf</tissue>
    </source>
</reference>
<dbReference type="Proteomes" id="UP000298416">
    <property type="component" value="Unassembled WGS sequence"/>
</dbReference>
<evidence type="ECO:0000313" key="3">
    <source>
        <dbReference type="EMBL" id="KAG6406946.1"/>
    </source>
</evidence>
<dbReference type="PANTHER" id="PTHR33780:SF10">
    <property type="entry name" value="TRANSMEMBRANE PROTEIN"/>
    <property type="match status" value="1"/>
</dbReference>
<gene>
    <name evidence="3" type="ORF">SASPL_134563</name>
</gene>